<feature type="domain" description="Dyp-type peroxidase N-terminal" evidence="7">
    <location>
        <begin position="5"/>
        <end position="135"/>
    </location>
</feature>
<dbReference type="AlphaFoldDB" id="A0A0N0XK89"/>
<dbReference type="OrthoDB" id="3251355at2"/>
<dbReference type="Proteomes" id="UP000037939">
    <property type="component" value="Unassembled WGS sequence"/>
</dbReference>
<gene>
    <name evidence="9" type="primary">yfeX</name>
    <name evidence="9" type="ORF">WG78_13495</name>
</gene>
<dbReference type="Pfam" id="PF20628">
    <property type="entry name" value="Dyp_perox_C"/>
    <property type="match status" value="1"/>
</dbReference>
<feature type="domain" description="Dyp-type peroxidase C-terminal" evidence="8">
    <location>
        <begin position="141"/>
        <end position="301"/>
    </location>
</feature>
<dbReference type="PANTHER" id="PTHR30521:SF0">
    <property type="entry name" value="DYP-TYPE PEROXIDASE FAMILY PROTEIN"/>
    <property type="match status" value="1"/>
</dbReference>
<proteinExistence type="inferred from homology"/>
<dbReference type="GO" id="GO:0005829">
    <property type="term" value="C:cytosol"/>
    <property type="evidence" value="ECO:0007669"/>
    <property type="project" value="TreeGrafter"/>
</dbReference>
<evidence type="ECO:0000259" key="8">
    <source>
        <dbReference type="Pfam" id="PF20628"/>
    </source>
</evidence>
<evidence type="ECO:0000256" key="4">
    <source>
        <dbReference type="ARBA" id="ARBA00023002"/>
    </source>
</evidence>
<dbReference type="EC" id="1.11.1.-" evidence="9"/>
<dbReference type="InterPro" id="IPR011008">
    <property type="entry name" value="Dimeric_a/b-barrel"/>
</dbReference>
<dbReference type="STRING" id="857265.WG78_13495"/>
<dbReference type="InterPro" id="IPR048327">
    <property type="entry name" value="Dyp_perox_N"/>
</dbReference>
<evidence type="ECO:0000256" key="1">
    <source>
        <dbReference type="ARBA" id="ARBA00001970"/>
    </source>
</evidence>
<dbReference type="PROSITE" id="PS51404">
    <property type="entry name" value="DYP_PEROXIDASE"/>
    <property type="match status" value="1"/>
</dbReference>
<dbReference type="InterPro" id="IPR006314">
    <property type="entry name" value="Dyp_peroxidase"/>
</dbReference>
<dbReference type="SUPFAM" id="SSF54909">
    <property type="entry name" value="Dimeric alpha+beta barrel"/>
    <property type="match status" value="1"/>
</dbReference>
<dbReference type="InterPro" id="IPR048328">
    <property type="entry name" value="Dyp_perox_C"/>
</dbReference>
<dbReference type="GO" id="GO:0004601">
    <property type="term" value="F:peroxidase activity"/>
    <property type="evidence" value="ECO:0007669"/>
    <property type="project" value="UniProtKB-KW"/>
</dbReference>
<comment type="caution">
    <text evidence="9">The sequence shown here is derived from an EMBL/GenBank/DDBJ whole genome shotgun (WGS) entry which is preliminary data.</text>
</comment>
<evidence type="ECO:0000256" key="3">
    <source>
        <dbReference type="ARBA" id="ARBA00022723"/>
    </source>
</evidence>
<name>A0A0N0XK89_9NEIS</name>
<keyword evidence="5" id="KW-0408">Iron</keyword>
<protein>
    <submittedName>
        <fullName evidence="9">Putative deferrochelatase/peroxidase YfeX</fullName>
        <ecNumber evidence="9">1.11.1.-</ecNumber>
    </submittedName>
</protein>
<evidence type="ECO:0000256" key="5">
    <source>
        <dbReference type="ARBA" id="ARBA00023004"/>
    </source>
</evidence>
<evidence type="ECO:0000259" key="7">
    <source>
        <dbReference type="Pfam" id="PF04261"/>
    </source>
</evidence>
<accession>A0A0N0XK89</accession>
<dbReference type="GO" id="GO:0046872">
    <property type="term" value="F:metal ion binding"/>
    <property type="evidence" value="ECO:0007669"/>
    <property type="project" value="UniProtKB-KW"/>
</dbReference>
<dbReference type="NCBIfam" id="TIGR01413">
    <property type="entry name" value="Dyp_perox_fam"/>
    <property type="match status" value="1"/>
</dbReference>
<reference evidence="9 10" key="1">
    <citation type="submission" date="2015-07" db="EMBL/GenBank/DDBJ databases">
        <title>Draft genome sequence of the Amantichitinum ursilacus IGB-41, a new chitin-degrading bacterium.</title>
        <authorList>
            <person name="Kirstahler P."/>
            <person name="Guenther M."/>
            <person name="Grumaz C."/>
            <person name="Rupp S."/>
            <person name="Zibek S."/>
            <person name="Sohn K."/>
        </authorList>
    </citation>
    <scope>NUCLEOTIDE SEQUENCE [LARGE SCALE GENOMIC DNA]</scope>
    <source>
        <strain evidence="9 10">IGB-41</strain>
    </source>
</reference>
<keyword evidence="4 9" id="KW-0560">Oxidoreductase</keyword>
<comment type="similarity">
    <text evidence="6">Belongs to the DyP-type peroxidase family.</text>
</comment>
<evidence type="ECO:0000313" key="10">
    <source>
        <dbReference type="Proteomes" id="UP000037939"/>
    </source>
</evidence>
<dbReference type="PANTHER" id="PTHR30521">
    <property type="entry name" value="DEFERROCHELATASE/PEROXIDASE"/>
    <property type="match status" value="1"/>
</dbReference>
<keyword evidence="10" id="KW-1185">Reference proteome</keyword>
<dbReference type="GO" id="GO:0020037">
    <property type="term" value="F:heme binding"/>
    <property type="evidence" value="ECO:0007669"/>
    <property type="project" value="InterPro"/>
</dbReference>
<keyword evidence="2 9" id="KW-0575">Peroxidase</keyword>
<sequence length="309" mass="34292">MSTPQRGILPEGSSHVIFLTLRRRLGRPADAAMRTLIGQLPQHAEEVAAVYPEARFSAVLALGEHGWADLFGDARPARFRGFPRIAGAIHPAPATEGDLLLHVRAERYDLVYEFADRFATSLQAWFEVVESVTAFKYREWRDLTGFVDGTENPHGDDERAEAALVGDEDAAWAGGSYVHTQRYVHRMQQWNALAVKQQEAVMGRTKAQDEELSDEDKPLTAHIARVVIEEDGKELEMLRHSMPYGTPGGEKGLLFASYCRTPDVFEKMLARMVAPTSDGRVDHLLTYSRAVTGGAFFAPSREVLQALAA</sequence>
<dbReference type="PATRIC" id="fig|857265.3.peg.2779"/>
<organism evidence="9 10">
    <name type="scientific">Amantichitinum ursilacus</name>
    <dbReference type="NCBI Taxonomy" id="857265"/>
    <lineage>
        <taxon>Bacteria</taxon>
        <taxon>Pseudomonadati</taxon>
        <taxon>Pseudomonadota</taxon>
        <taxon>Betaproteobacteria</taxon>
        <taxon>Neisseriales</taxon>
        <taxon>Chitinibacteraceae</taxon>
        <taxon>Amantichitinum</taxon>
    </lineage>
</organism>
<evidence type="ECO:0000256" key="6">
    <source>
        <dbReference type="ARBA" id="ARBA00025737"/>
    </source>
</evidence>
<dbReference type="Pfam" id="PF04261">
    <property type="entry name" value="Dyp_perox_N"/>
    <property type="match status" value="1"/>
</dbReference>
<dbReference type="EMBL" id="LAQT01000010">
    <property type="protein sequence ID" value="KPC52077.1"/>
    <property type="molecule type" value="Genomic_DNA"/>
</dbReference>
<dbReference type="RefSeq" id="WP_053938344.1">
    <property type="nucleotide sequence ID" value="NZ_LAQT01000010.1"/>
</dbReference>
<evidence type="ECO:0000256" key="2">
    <source>
        <dbReference type="ARBA" id="ARBA00022559"/>
    </source>
</evidence>
<keyword evidence="3" id="KW-0479">Metal-binding</keyword>
<comment type="cofactor">
    <cofactor evidence="1">
        <name>heme b</name>
        <dbReference type="ChEBI" id="CHEBI:60344"/>
    </cofactor>
</comment>
<evidence type="ECO:0000313" key="9">
    <source>
        <dbReference type="EMBL" id="KPC52077.1"/>
    </source>
</evidence>